<evidence type="ECO:0000259" key="4">
    <source>
        <dbReference type="Pfam" id="PF00005"/>
    </source>
</evidence>
<proteinExistence type="inferred from homology"/>
<keyword evidence="2" id="KW-0813">Transport</keyword>
<gene>
    <name evidence="5" type="ORF">G3M58_49895</name>
</gene>
<organism evidence="5">
    <name type="scientific">Streptomyces sp. SID7499</name>
    <dbReference type="NCBI Taxonomy" id="2706086"/>
    <lineage>
        <taxon>Bacteria</taxon>
        <taxon>Bacillati</taxon>
        <taxon>Actinomycetota</taxon>
        <taxon>Actinomycetes</taxon>
        <taxon>Kitasatosporales</taxon>
        <taxon>Streptomycetaceae</taxon>
        <taxon>Streptomyces</taxon>
    </lineage>
</organism>
<evidence type="ECO:0000256" key="1">
    <source>
        <dbReference type="ARBA" id="ARBA00005417"/>
    </source>
</evidence>
<dbReference type="InterPro" id="IPR052156">
    <property type="entry name" value="BCAA_Transport_ATP-bd_LivF"/>
</dbReference>
<feature type="domain" description="ABC transporter" evidence="4">
    <location>
        <begin position="25"/>
        <end position="60"/>
    </location>
</feature>
<evidence type="ECO:0000256" key="2">
    <source>
        <dbReference type="ARBA" id="ARBA00022448"/>
    </source>
</evidence>
<protein>
    <submittedName>
        <fullName evidence="5">ATP-binding cassette domain-containing protein</fullName>
    </submittedName>
</protein>
<accession>A0A6G3X9U4</accession>
<dbReference type="GO" id="GO:0016887">
    <property type="term" value="F:ATP hydrolysis activity"/>
    <property type="evidence" value="ECO:0007669"/>
    <property type="project" value="InterPro"/>
</dbReference>
<dbReference type="PANTHER" id="PTHR43820">
    <property type="entry name" value="HIGH-AFFINITY BRANCHED-CHAIN AMINO ACID TRANSPORT ATP-BINDING PROTEIN LIVF"/>
    <property type="match status" value="1"/>
</dbReference>
<reference evidence="5" key="1">
    <citation type="submission" date="2020-01" db="EMBL/GenBank/DDBJ databases">
        <title>Insect and environment-associated Actinomycetes.</title>
        <authorList>
            <person name="Currrie C."/>
            <person name="Chevrette M."/>
            <person name="Carlson C."/>
            <person name="Stubbendieck R."/>
            <person name="Wendt-Pienkowski E."/>
        </authorList>
    </citation>
    <scope>NUCLEOTIDE SEQUENCE</scope>
    <source>
        <strain evidence="5">SID7499</strain>
    </source>
</reference>
<keyword evidence="5" id="KW-0067">ATP-binding</keyword>
<dbReference type="Gene3D" id="3.40.50.300">
    <property type="entry name" value="P-loop containing nucleotide triphosphate hydrolases"/>
    <property type="match status" value="1"/>
</dbReference>
<sequence length="137" mass="14228">RGDTERPGVWTPARVMELLPRLGERRGNRGADLSGGEQQMLALARALLGSPRVLLLDEPTEGLAPVLVRQVHELVATLAAEGIAVLLVSPSPARAVESAGALTVLTSGRTTLRMDGAEARADGTALHAALELAPTAV</sequence>
<dbReference type="SUPFAM" id="SSF52540">
    <property type="entry name" value="P-loop containing nucleoside triphosphate hydrolases"/>
    <property type="match status" value="1"/>
</dbReference>
<evidence type="ECO:0000256" key="3">
    <source>
        <dbReference type="ARBA" id="ARBA00022970"/>
    </source>
</evidence>
<dbReference type="GO" id="GO:0015807">
    <property type="term" value="P:L-amino acid transport"/>
    <property type="evidence" value="ECO:0007669"/>
    <property type="project" value="TreeGrafter"/>
</dbReference>
<feature type="non-terminal residue" evidence="5">
    <location>
        <position position="1"/>
    </location>
</feature>
<dbReference type="InterPro" id="IPR003439">
    <property type="entry name" value="ABC_transporter-like_ATP-bd"/>
</dbReference>
<dbReference type="InterPro" id="IPR027417">
    <property type="entry name" value="P-loop_NTPase"/>
</dbReference>
<comment type="caution">
    <text evidence="5">The sequence shown here is derived from an EMBL/GenBank/DDBJ whole genome shotgun (WGS) entry which is preliminary data.</text>
</comment>
<dbReference type="AlphaFoldDB" id="A0A6G3X9U4"/>
<dbReference type="GO" id="GO:0015658">
    <property type="term" value="F:branched-chain amino acid transmembrane transporter activity"/>
    <property type="evidence" value="ECO:0007669"/>
    <property type="project" value="TreeGrafter"/>
</dbReference>
<keyword evidence="5" id="KW-0547">Nucleotide-binding</keyword>
<dbReference type="GO" id="GO:0005524">
    <property type="term" value="F:ATP binding"/>
    <property type="evidence" value="ECO:0007669"/>
    <property type="project" value="UniProtKB-KW"/>
</dbReference>
<comment type="similarity">
    <text evidence="1">Belongs to the ABC transporter superfamily.</text>
</comment>
<keyword evidence="3" id="KW-0029">Amino-acid transport</keyword>
<evidence type="ECO:0000313" key="5">
    <source>
        <dbReference type="EMBL" id="NEE14568.1"/>
    </source>
</evidence>
<dbReference type="Pfam" id="PF00005">
    <property type="entry name" value="ABC_tran"/>
    <property type="match status" value="1"/>
</dbReference>
<name>A0A6G3X9U4_9ACTN</name>
<dbReference type="EMBL" id="JAAGMN010005139">
    <property type="protein sequence ID" value="NEE14568.1"/>
    <property type="molecule type" value="Genomic_DNA"/>
</dbReference>
<dbReference type="PANTHER" id="PTHR43820:SF4">
    <property type="entry name" value="HIGH-AFFINITY BRANCHED-CHAIN AMINO ACID TRANSPORT ATP-BINDING PROTEIN LIVF"/>
    <property type="match status" value="1"/>
</dbReference>